<name>A0A3B3ZGS3_9GOBI</name>
<protein>
    <recommendedName>
        <fullName evidence="2">WAP domain-containing protein</fullName>
    </recommendedName>
</protein>
<dbReference type="InterPro" id="IPR008197">
    <property type="entry name" value="WAP_dom"/>
</dbReference>
<dbReference type="InterPro" id="IPR036645">
    <property type="entry name" value="Elafin-like_sf"/>
</dbReference>
<sequence>MVRSVLCLLTVALAFVPLLSAVEGGPKNKRGLCPSPGDYGICAHVCYADDDCQGANKCCPTNCGTICEPPVIKTKPGSCPDPNLHFKTCKTECTDDGQCEKNLKCCNSNCGLQCVPPEHGNRQTR</sequence>
<organism evidence="3 4">
    <name type="scientific">Periophthalmus magnuspinnatus</name>
    <dbReference type="NCBI Taxonomy" id="409849"/>
    <lineage>
        <taxon>Eukaryota</taxon>
        <taxon>Metazoa</taxon>
        <taxon>Chordata</taxon>
        <taxon>Craniata</taxon>
        <taxon>Vertebrata</taxon>
        <taxon>Euteleostomi</taxon>
        <taxon>Actinopterygii</taxon>
        <taxon>Neopterygii</taxon>
        <taxon>Teleostei</taxon>
        <taxon>Neoteleostei</taxon>
        <taxon>Acanthomorphata</taxon>
        <taxon>Gobiaria</taxon>
        <taxon>Gobiiformes</taxon>
        <taxon>Gobioidei</taxon>
        <taxon>Gobiidae</taxon>
        <taxon>Oxudercinae</taxon>
        <taxon>Periophthalmus</taxon>
    </lineage>
</organism>
<dbReference type="Ensembl" id="ENSPMGT00000004012.1">
    <property type="protein sequence ID" value="ENSPMGP00000003769.1"/>
    <property type="gene ID" value="ENSPMGG00000003236.1"/>
</dbReference>
<dbReference type="Proteomes" id="UP000261520">
    <property type="component" value="Unplaced"/>
</dbReference>
<reference evidence="3" key="2">
    <citation type="submission" date="2025-09" db="UniProtKB">
        <authorList>
            <consortium name="Ensembl"/>
        </authorList>
    </citation>
    <scope>IDENTIFICATION</scope>
</reference>
<feature type="domain" description="WAP" evidence="2">
    <location>
        <begin position="72"/>
        <end position="118"/>
    </location>
</feature>
<evidence type="ECO:0000313" key="4">
    <source>
        <dbReference type="Proteomes" id="UP000261520"/>
    </source>
</evidence>
<dbReference type="GO" id="GO:0005615">
    <property type="term" value="C:extracellular space"/>
    <property type="evidence" value="ECO:0007669"/>
    <property type="project" value="TreeGrafter"/>
</dbReference>
<dbReference type="AlphaFoldDB" id="A0A3B3ZGS3"/>
<dbReference type="PRINTS" id="PR00003">
    <property type="entry name" value="4DISULPHCORE"/>
</dbReference>
<accession>A0A3B3ZGS3</accession>
<evidence type="ECO:0000256" key="1">
    <source>
        <dbReference type="SAM" id="SignalP"/>
    </source>
</evidence>
<dbReference type="Pfam" id="PF00095">
    <property type="entry name" value="WAP"/>
    <property type="match status" value="2"/>
</dbReference>
<keyword evidence="1" id="KW-0732">Signal</keyword>
<feature type="domain" description="WAP" evidence="2">
    <location>
        <begin position="26"/>
        <end position="71"/>
    </location>
</feature>
<reference evidence="3" key="1">
    <citation type="submission" date="2025-08" db="UniProtKB">
        <authorList>
            <consortium name="Ensembl"/>
        </authorList>
    </citation>
    <scope>IDENTIFICATION</scope>
</reference>
<evidence type="ECO:0000259" key="2">
    <source>
        <dbReference type="PROSITE" id="PS51390"/>
    </source>
</evidence>
<feature type="chain" id="PRO_5017300226" description="WAP domain-containing protein" evidence="1">
    <location>
        <begin position="22"/>
        <end position="125"/>
    </location>
</feature>
<dbReference type="GO" id="GO:0004867">
    <property type="term" value="F:serine-type endopeptidase inhibitor activity"/>
    <property type="evidence" value="ECO:0007669"/>
    <property type="project" value="TreeGrafter"/>
</dbReference>
<keyword evidence="4" id="KW-1185">Reference proteome</keyword>
<dbReference type="PANTHER" id="PTHR19441">
    <property type="entry name" value="WHEY ACDIC PROTEIN WAP"/>
    <property type="match status" value="1"/>
</dbReference>
<dbReference type="PROSITE" id="PS51390">
    <property type="entry name" value="WAP"/>
    <property type="match status" value="2"/>
</dbReference>
<dbReference type="PANTHER" id="PTHR19441:SF95">
    <property type="entry name" value="PERLWAPIN ISOFORM X1"/>
    <property type="match status" value="1"/>
</dbReference>
<dbReference type="SMART" id="SM00217">
    <property type="entry name" value="WAP"/>
    <property type="match status" value="2"/>
</dbReference>
<dbReference type="SUPFAM" id="SSF57256">
    <property type="entry name" value="Elafin-like"/>
    <property type="match status" value="2"/>
</dbReference>
<feature type="signal peptide" evidence="1">
    <location>
        <begin position="1"/>
        <end position="21"/>
    </location>
</feature>
<dbReference type="InterPro" id="IPR050514">
    <property type="entry name" value="WAP_four-disulfide_core"/>
</dbReference>
<dbReference type="STRING" id="409849.ENSPMGP00000003769"/>
<evidence type="ECO:0000313" key="3">
    <source>
        <dbReference type="Ensembl" id="ENSPMGP00000003769.1"/>
    </source>
</evidence>
<proteinExistence type="predicted"/>
<dbReference type="Gene3D" id="4.10.75.10">
    <property type="entry name" value="Elafin-like"/>
    <property type="match status" value="2"/>
</dbReference>